<dbReference type="Pfam" id="PF01381">
    <property type="entry name" value="HTH_3"/>
    <property type="match status" value="1"/>
</dbReference>
<dbReference type="Gene3D" id="1.10.260.40">
    <property type="entry name" value="lambda repressor-like DNA-binding domains"/>
    <property type="match status" value="1"/>
</dbReference>
<dbReference type="SMART" id="SM00530">
    <property type="entry name" value="HTH_XRE"/>
    <property type="match status" value="1"/>
</dbReference>
<dbReference type="AlphaFoldDB" id="A0A7Z1AUL5"/>
<dbReference type="EMBL" id="MSIF01000023">
    <property type="protein sequence ID" value="OLF06199.1"/>
    <property type="molecule type" value="Genomic_DNA"/>
</dbReference>
<dbReference type="InterPro" id="IPR001387">
    <property type="entry name" value="Cro/C1-type_HTH"/>
</dbReference>
<dbReference type="CDD" id="cd00093">
    <property type="entry name" value="HTH_XRE"/>
    <property type="match status" value="1"/>
</dbReference>
<evidence type="ECO:0000259" key="1">
    <source>
        <dbReference type="PROSITE" id="PS50943"/>
    </source>
</evidence>
<dbReference type="GO" id="GO:0003677">
    <property type="term" value="F:DNA binding"/>
    <property type="evidence" value="ECO:0007669"/>
    <property type="project" value="InterPro"/>
</dbReference>
<protein>
    <submittedName>
        <fullName evidence="2">XRE family transcriptional regulator</fullName>
    </submittedName>
</protein>
<proteinExistence type="predicted"/>
<gene>
    <name evidence="2" type="ORF">BLA60_33250</name>
</gene>
<feature type="domain" description="HTH cro/C1-type" evidence="1">
    <location>
        <begin position="16"/>
        <end position="70"/>
    </location>
</feature>
<accession>A0A7Z1AUL5</accession>
<evidence type="ECO:0000313" key="2">
    <source>
        <dbReference type="EMBL" id="OLF06199.1"/>
    </source>
</evidence>
<name>A0A7Z1AUL5_9PSEU</name>
<organism evidence="2 3">
    <name type="scientific">Actinophytocola xinjiangensis</name>
    <dbReference type="NCBI Taxonomy" id="485602"/>
    <lineage>
        <taxon>Bacteria</taxon>
        <taxon>Bacillati</taxon>
        <taxon>Actinomycetota</taxon>
        <taxon>Actinomycetes</taxon>
        <taxon>Pseudonocardiales</taxon>
        <taxon>Pseudonocardiaceae</taxon>
    </lineage>
</organism>
<keyword evidence="3" id="KW-1185">Reference proteome</keyword>
<dbReference type="PROSITE" id="PS50943">
    <property type="entry name" value="HTH_CROC1"/>
    <property type="match status" value="1"/>
</dbReference>
<comment type="caution">
    <text evidence="2">The sequence shown here is derived from an EMBL/GenBank/DDBJ whole genome shotgun (WGS) entry which is preliminary data.</text>
</comment>
<dbReference type="InterPro" id="IPR010982">
    <property type="entry name" value="Lambda_DNA-bd_dom_sf"/>
</dbReference>
<dbReference type="Proteomes" id="UP000185696">
    <property type="component" value="Unassembled WGS sequence"/>
</dbReference>
<evidence type="ECO:0000313" key="3">
    <source>
        <dbReference type="Proteomes" id="UP000185696"/>
    </source>
</evidence>
<reference evidence="2 3" key="1">
    <citation type="submission" date="2016-12" db="EMBL/GenBank/DDBJ databases">
        <title>The draft genome sequence of Actinophytocola xinjiangensis.</title>
        <authorList>
            <person name="Wang W."/>
            <person name="Yuan L."/>
        </authorList>
    </citation>
    <scope>NUCLEOTIDE SEQUENCE [LARGE SCALE GENOMIC DNA]</scope>
    <source>
        <strain evidence="2 3">CGMCC 4.4663</strain>
    </source>
</reference>
<sequence>MVSGRGKPVVLKRRLLVQRRKALGHSQEDLARLVGVDRSTIIRWERVETDPQPWLRRKLAAALRVSADELTGLLEAVSEVPGRADGYVLRSSVSVDFSGAAAVPQAEGFSAHDLVSRRSVLEQLSVLSSVALVRPIREWVASVPMERNEIIGSDSLESLRGAVKVFRRWDAAGVGGLKRKAVVGQLNAVAESVRDAGDAATRTSLLPIMAELAQLAGWMAFDHGLAGAAQRYYLLALHACREAGPSELALGVKVIGDMTQLSTKLGNYDDSLNLVRTGLGALPRSANRRVRSEMLGLEARAYAQLDEAPAAARSAQASVEVWQEAAGDEPAPDWLYYLNQAEVDCLAANTYTQLALRTSDHTRRRAYAARAEHHTLQARRSRENGFDRSRVLDEIRLARVRLSQDEPAEAVRVANEALALAEGVRSSVVDHWFARFRGELVARHGDDTATAGFGDRLRERVT</sequence>
<dbReference type="SUPFAM" id="SSF47413">
    <property type="entry name" value="lambda repressor-like DNA-binding domains"/>
    <property type="match status" value="1"/>
</dbReference>
<dbReference type="OrthoDB" id="3213425at2"/>